<evidence type="ECO:0008006" key="3">
    <source>
        <dbReference type="Google" id="ProtNLM"/>
    </source>
</evidence>
<dbReference type="RefSeq" id="WP_213353971.1">
    <property type="nucleotide sequence ID" value="NZ_JAHBGB010000037.1"/>
</dbReference>
<evidence type="ECO:0000313" key="2">
    <source>
        <dbReference type="Proteomes" id="UP001597299"/>
    </source>
</evidence>
<keyword evidence="2" id="KW-1185">Reference proteome</keyword>
<sequence>MKRLRHIVTARIVPIANTLRFAVGKDRLGRWIALELHGRGGGFFRSREDAVHYAMAECGGRRSAVRLARRPLAPPF</sequence>
<organism evidence="1 2">
    <name type="scientific">Ancylobacter oerskovii</name>
    <dbReference type="NCBI Taxonomy" id="459519"/>
    <lineage>
        <taxon>Bacteria</taxon>
        <taxon>Pseudomonadati</taxon>
        <taxon>Pseudomonadota</taxon>
        <taxon>Alphaproteobacteria</taxon>
        <taxon>Hyphomicrobiales</taxon>
        <taxon>Xanthobacteraceae</taxon>
        <taxon>Ancylobacter</taxon>
    </lineage>
</organism>
<gene>
    <name evidence="1" type="ORF">ACFSNC_18605</name>
</gene>
<accession>A0ABW4Z1E9</accession>
<dbReference type="Proteomes" id="UP001597299">
    <property type="component" value="Unassembled WGS sequence"/>
</dbReference>
<protein>
    <recommendedName>
        <fullName evidence="3">WGR domain-containing protein</fullName>
    </recommendedName>
</protein>
<reference evidence="2" key="1">
    <citation type="journal article" date="2019" name="Int. J. Syst. Evol. Microbiol.">
        <title>The Global Catalogue of Microorganisms (GCM) 10K type strain sequencing project: providing services to taxonomists for standard genome sequencing and annotation.</title>
        <authorList>
            <consortium name="The Broad Institute Genomics Platform"/>
            <consortium name="The Broad Institute Genome Sequencing Center for Infectious Disease"/>
            <person name="Wu L."/>
            <person name="Ma J."/>
        </authorList>
    </citation>
    <scope>NUCLEOTIDE SEQUENCE [LARGE SCALE GENOMIC DNA]</scope>
    <source>
        <strain evidence="2">CCM 7435</strain>
    </source>
</reference>
<name>A0ABW4Z1E9_9HYPH</name>
<proteinExistence type="predicted"/>
<evidence type="ECO:0000313" key="1">
    <source>
        <dbReference type="EMBL" id="MFD2142421.1"/>
    </source>
</evidence>
<comment type="caution">
    <text evidence="1">The sequence shown here is derived from an EMBL/GenBank/DDBJ whole genome shotgun (WGS) entry which is preliminary data.</text>
</comment>
<dbReference type="EMBL" id="JBHUHD010000001">
    <property type="protein sequence ID" value="MFD2142421.1"/>
    <property type="molecule type" value="Genomic_DNA"/>
</dbReference>